<evidence type="ECO:0000313" key="1">
    <source>
        <dbReference type="EMBL" id="KAJ9612154.1"/>
    </source>
</evidence>
<protein>
    <submittedName>
        <fullName evidence="1">Uncharacterized protein</fullName>
    </submittedName>
</protein>
<evidence type="ECO:0000313" key="2">
    <source>
        <dbReference type="Proteomes" id="UP001172673"/>
    </source>
</evidence>
<keyword evidence="2" id="KW-1185">Reference proteome</keyword>
<dbReference type="Proteomes" id="UP001172673">
    <property type="component" value="Unassembled WGS sequence"/>
</dbReference>
<sequence>MPNPQIKFVQDDAGRPIYIDDDYAKPRDVKGHEIHPIFAQEMFRYADYSRFLAPFILDQEEQDFPDTLYERMKPALRLATWFLRAELPDLTRIRHGPLEKHWINHGAGGFEDRYIAACYNSINEIDEFEQETLPQIYKDFRFTILTEEHAATLTGAHADSAHTRLLVSHGGLSEDCQACETVLYPQTALNSKWLWFLADEDWDTMADAEKYGKLFLLAKTLIHEIAHLCWIDRVKPSVDSEEVLLLRPGEVPIDAEPRFGPHLEFYELGYGIELQLFQGCPGFPNHGSHSTIEPAPNHGEAYRVPFSLLATNGMVKSIHDMAKKTIFDFFTPSHYLWWPFEDHYGYHPLTVPEVEYEILLMQNNKSLRRPLSSDLSSPPDQCAAPIVKLPDPTKLKPAITAINPLVHRDSEGNVPLRKQSRLRQIKMRIRALVSSNGTWWSRSVDDRSP</sequence>
<proteinExistence type="predicted"/>
<dbReference type="AlphaFoldDB" id="A0AA39CK96"/>
<accession>A0AA39CK96</accession>
<dbReference type="EMBL" id="JAPDRK010000005">
    <property type="protein sequence ID" value="KAJ9612154.1"/>
    <property type="molecule type" value="Genomic_DNA"/>
</dbReference>
<comment type="caution">
    <text evidence="1">The sequence shown here is derived from an EMBL/GenBank/DDBJ whole genome shotgun (WGS) entry which is preliminary data.</text>
</comment>
<gene>
    <name evidence="1" type="ORF">H2200_003751</name>
</gene>
<name>A0AA39CK96_9EURO</name>
<organism evidence="1 2">
    <name type="scientific">Cladophialophora chaetospira</name>
    <dbReference type="NCBI Taxonomy" id="386627"/>
    <lineage>
        <taxon>Eukaryota</taxon>
        <taxon>Fungi</taxon>
        <taxon>Dikarya</taxon>
        <taxon>Ascomycota</taxon>
        <taxon>Pezizomycotina</taxon>
        <taxon>Eurotiomycetes</taxon>
        <taxon>Chaetothyriomycetidae</taxon>
        <taxon>Chaetothyriales</taxon>
        <taxon>Herpotrichiellaceae</taxon>
        <taxon>Cladophialophora</taxon>
    </lineage>
</organism>
<reference evidence="1" key="1">
    <citation type="submission" date="2022-10" db="EMBL/GenBank/DDBJ databases">
        <title>Culturing micro-colonial fungi from biological soil crusts in the Mojave desert and describing Neophaeococcomyces mojavensis, and introducing the new genera and species Taxawa tesnikishii.</title>
        <authorList>
            <person name="Kurbessoian T."/>
            <person name="Stajich J.E."/>
        </authorList>
    </citation>
    <scope>NUCLEOTIDE SEQUENCE</scope>
    <source>
        <strain evidence="1">TK_41</strain>
    </source>
</reference>